<reference evidence="2" key="1">
    <citation type="submission" date="2019-12" db="EMBL/GenBank/DDBJ databases">
        <title>Endophytic bacteria associated with Panax ginseng seedlings.</title>
        <authorList>
            <person name="Park J.M."/>
            <person name="Shin R."/>
            <person name="Jo S.H."/>
        </authorList>
    </citation>
    <scope>NUCLEOTIDE SEQUENCE [LARGE SCALE GENOMIC DNA]</scope>
    <source>
        <strain evidence="2">PgKB30</strain>
    </source>
</reference>
<sequence>MLIILRLQSYSTSTHTNCLIQLLKSGWLRSFVSTEARILQRLLYLSSGYFKKFSKFPYQLQPLALRSTWRLTSAGGEFYSVTICCQLPFSPLSIQASEPKHSTLLTSSNSLIIKEFSVSSAPEVGRIIDRSRGASSTYLNFGGNIAALDPTTLDTPSNYGDPKQKKKCADRCIYSPLL</sequence>
<dbReference type="EMBL" id="CP053746">
    <property type="protein sequence ID" value="QKF49901.1"/>
    <property type="molecule type" value="Genomic_DNA"/>
</dbReference>
<evidence type="ECO:0000313" key="2">
    <source>
        <dbReference type="Proteomes" id="UP000501989"/>
    </source>
</evidence>
<name>A0A6M8MJF0_9PSED</name>
<keyword evidence="2" id="KW-1185">Reference proteome</keyword>
<protein>
    <submittedName>
        <fullName evidence="1">Uncharacterized protein</fullName>
    </submittedName>
</protein>
<proteinExistence type="predicted"/>
<gene>
    <name evidence="1" type="ORF">FX982_00828</name>
</gene>
<dbReference type="KEGG" id="pgg:FX982_00828"/>
<dbReference type="Proteomes" id="UP000501989">
    <property type="component" value="Chromosome"/>
</dbReference>
<evidence type="ECO:0000313" key="1">
    <source>
        <dbReference type="EMBL" id="QKF49901.1"/>
    </source>
</evidence>
<organism evidence="1 2">
    <name type="scientific">Pseudomonas graminis</name>
    <dbReference type="NCBI Taxonomy" id="158627"/>
    <lineage>
        <taxon>Bacteria</taxon>
        <taxon>Pseudomonadati</taxon>
        <taxon>Pseudomonadota</taxon>
        <taxon>Gammaproteobacteria</taxon>
        <taxon>Pseudomonadales</taxon>
        <taxon>Pseudomonadaceae</taxon>
        <taxon>Pseudomonas</taxon>
    </lineage>
</organism>
<accession>A0A6M8MJF0</accession>
<dbReference type="AlphaFoldDB" id="A0A6M8MJF0"/>